<reference evidence="2 3" key="1">
    <citation type="journal article" date="2014" name="Agronomy (Basel)">
        <title>A Draft Genome Sequence for Ensete ventricosum, the Drought-Tolerant Tree Against Hunger.</title>
        <authorList>
            <person name="Harrison J."/>
            <person name="Moore K.A."/>
            <person name="Paszkiewicz K."/>
            <person name="Jones T."/>
            <person name="Grant M."/>
            <person name="Ambacheew D."/>
            <person name="Muzemil S."/>
            <person name="Studholme D.J."/>
        </authorList>
    </citation>
    <scope>NUCLEOTIDE SEQUENCE [LARGE SCALE GENOMIC DNA]</scope>
</reference>
<evidence type="ECO:0000313" key="3">
    <source>
        <dbReference type="Proteomes" id="UP000287651"/>
    </source>
</evidence>
<proteinExistence type="predicted"/>
<feature type="region of interest" description="Disordered" evidence="1">
    <location>
        <begin position="92"/>
        <end position="123"/>
    </location>
</feature>
<protein>
    <submittedName>
        <fullName evidence="2">Uncharacterized protein</fullName>
    </submittedName>
</protein>
<gene>
    <name evidence="2" type="ORF">B296_00004274</name>
</gene>
<sequence>MLPPRFLNSGIRAKVVHAKIGFKLCVMRFNRVELFYMFVPMIGSDSSAGCGLRVVIVVLLAGAVCYDQVHAKASGYYQGSLQGAVKLRQVQVATRSQPARGDRLSKRNTHRKAAYGQRHHPQGQSLVGVTARRDDACRGSARGGATYGNDACPQGRLPKGNGSHPQERGVATTGKGNRHLRNGGDDSGGSVVRARAVGLGFLFNKGFF</sequence>
<comment type="caution">
    <text evidence="2">The sequence shown here is derived from an EMBL/GenBank/DDBJ whole genome shotgun (WGS) entry which is preliminary data.</text>
</comment>
<dbReference type="AlphaFoldDB" id="A0A426ZAH8"/>
<feature type="region of interest" description="Disordered" evidence="1">
    <location>
        <begin position="142"/>
        <end position="187"/>
    </location>
</feature>
<organism evidence="2 3">
    <name type="scientific">Ensete ventricosum</name>
    <name type="common">Abyssinian banana</name>
    <name type="synonym">Musa ensete</name>
    <dbReference type="NCBI Taxonomy" id="4639"/>
    <lineage>
        <taxon>Eukaryota</taxon>
        <taxon>Viridiplantae</taxon>
        <taxon>Streptophyta</taxon>
        <taxon>Embryophyta</taxon>
        <taxon>Tracheophyta</taxon>
        <taxon>Spermatophyta</taxon>
        <taxon>Magnoliopsida</taxon>
        <taxon>Liliopsida</taxon>
        <taxon>Zingiberales</taxon>
        <taxon>Musaceae</taxon>
        <taxon>Ensete</taxon>
    </lineage>
</organism>
<evidence type="ECO:0000256" key="1">
    <source>
        <dbReference type="SAM" id="MobiDB-lite"/>
    </source>
</evidence>
<accession>A0A426ZAH8</accession>
<evidence type="ECO:0000313" key="2">
    <source>
        <dbReference type="EMBL" id="RRT60981.1"/>
    </source>
</evidence>
<dbReference type="Proteomes" id="UP000287651">
    <property type="component" value="Unassembled WGS sequence"/>
</dbReference>
<name>A0A426ZAH8_ENSVE</name>
<feature type="compositionally biased region" description="Basic residues" evidence="1">
    <location>
        <begin position="106"/>
        <end position="121"/>
    </location>
</feature>
<dbReference type="EMBL" id="AMZH03007578">
    <property type="protein sequence ID" value="RRT60981.1"/>
    <property type="molecule type" value="Genomic_DNA"/>
</dbReference>